<keyword evidence="3" id="KW-1185">Reference proteome</keyword>
<sequence length="223" mass="24112">MFGYREPCSGGTSATTTVLRTAVTALAAVAVRTTLAPCEYVCARTPVVCALRRRALRCGAGGVMRDPHLRVRPSAYRARPLARPAGHGGPSVAPVAERGVRSLRPAPPDRPRRPSPATAATAATAAAAATFSPRSPAPARRGTVRRRPAARRRSPVPERATDSRRVNAPDADGRTLNHRRPSVRAGLGIRGARNEKKTEPLILHAREKQKRRNKCGRRRIKRN</sequence>
<proteinExistence type="predicted"/>
<evidence type="ECO:0000313" key="2">
    <source>
        <dbReference type="EMBL" id="VVC29372.1"/>
    </source>
</evidence>
<protein>
    <submittedName>
        <fullName evidence="2">Uncharacterized protein</fullName>
    </submittedName>
</protein>
<feature type="compositionally biased region" description="Basic residues" evidence="1">
    <location>
        <begin position="207"/>
        <end position="223"/>
    </location>
</feature>
<feature type="compositionally biased region" description="Low complexity" evidence="1">
    <location>
        <begin position="115"/>
        <end position="141"/>
    </location>
</feature>
<evidence type="ECO:0000256" key="1">
    <source>
        <dbReference type="SAM" id="MobiDB-lite"/>
    </source>
</evidence>
<gene>
    <name evidence="2" type="ORF">CINCED_3A025845</name>
</gene>
<dbReference type="Proteomes" id="UP000325440">
    <property type="component" value="Unassembled WGS sequence"/>
</dbReference>
<feature type="compositionally biased region" description="Basic and acidic residues" evidence="1">
    <location>
        <begin position="155"/>
        <end position="175"/>
    </location>
</feature>
<feature type="region of interest" description="Disordered" evidence="1">
    <location>
        <begin position="80"/>
        <end position="223"/>
    </location>
</feature>
<accession>A0A5E4MD10</accession>
<dbReference type="EMBL" id="CABPRJ010000491">
    <property type="protein sequence ID" value="VVC29372.1"/>
    <property type="molecule type" value="Genomic_DNA"/>
</dbReference>
<organism evidence="2 3">
    <name type="scientific">Cinara cedri</name>
    <dbReference type="NCBI Taxonomy" id="506608"/>
    <lineage>
        <taxon>Eukaryota</taxon>
        <taxon>Metazoa</taxon>
        <taxon>Ecdysozoa</taxon>
        <taxon>Arthropoda</taxon>
        <taxon>Hexapoda</taxon>
        <taxon>Insecta</taxon>
        <taxon>Pterygota</taxon>
        <taxon>Neoptera</taxon>
        <taxon>Paraneoptera</taxon>
        <taxon>Hemiptera</taxon>
        <taxon>Sternorrhyncha</taxon>
        <taxon>Aphidomorpha</taxon>
        <taxon>Aphidoidea</taxon>
        <taxon>Aphididae</taxon>
        <taxon>Lachninae</taxon>
        <taxon>Cinara</taxon>
    </lineage>
</organism>
<reference evidence="2 3" key="1">
    <citation type="submission" date="2019-08" db="EMBL/GenBank/DDBJ databases">
        <authorList>
            <person name="Alioto T."/>
            <person name="Alioto T."/>
            <person name="Gomez Garrido J."/>
        </authorList>
    </citation>
    <scope>NUCLEOTIDE SEQUENCE [LARGE SCALE GENOMIC DNA]</scope>
</reference>
<dbReference type="AlphaFoldDB" id="A0A5E4MD10"/>
<evidence type="ECO:0000313" key="3">
    <source>
        <dbReference type="Proteomes" id="UP000325440"/>
    </source>
</evidence>
<feature type="compositionally biased region" description="Basic residues" evidence="1">
    <location>
        <begin position="142"/>
        <end position="154"/>
    </location>
</feature>
<name>A0A5E4MD10_9HEMI</name>